<comment type="caution">
    <text evidence="2">The sequence shown here is derived from an EMBL/GenBank/DDBJ whole genome shotgun (WGS) entry which is preliminary data.</text>
</comment>
<evidence type="ECO:0000313" key="3">
    <source>
        <dbReference type="Proteomes" id="UP001500665"/>
    </source>
</evidence>
<dbReference type="PROSITE" id="PS51257">
    <property type="entry name" value="PROKAR_LIPOPROTEIN"/>
    <property type="match status" value="1"/>
</dbReference>
<keyword evidence="1" id="KW-0732">Signal</keyword>
<feature type="signal peptide" evidence="1">
    <location>
        <begin position="1"/>
        <end position="19"/>
    </location>
</feature>
<gene>
    <name evidence="2" type="ORF">GCM10009550_01000</name>
</gene>
<dbReference type="EMBL" id="BAAAHH010000001">
    <property type="protein sequence ID" value="GAA0935769.1"/>
    <property type="molecule type" value="Genomic_DNA"/>
</dbReference>
<organism evidence="2 3">
    <name type="scientific">Actinocorallia libanotica</name>
    <dbReference type="NCBI Taxonomy" id="46162"/>
    <lineage>
        <taxon>Bacteria</taxon>
        <taxon>Bacillati</taxon>
        <taxon>Actinomycetota</taxon>
        <taxon>Actinomycetes</taxon>
        <taxon>Streptosporangiales</taxon>
        <taxon>Thermomonosporaceae</taxon>
        <taxon>Actinocorallia</taxon>
    </lineage>
</organism>
<evidence type="ECO:0000256" key="1">
    <source>
        <dbReference type="SAM" id="SignalP"/>
    </source>
</evidence>
<sequence>MIKSTGAVLCLVLALAGCTEGTTIPNAQTPRPNFTGPLEKAAQPTVTVTAAAGTVTVNPPVRQDVRVGAECPIEGEVGRTMAGRTARCVKRAGEDTARWIMDAGSQPDGTVKPGRACPAQGARGTDGYRPYECAADGGGTPVWKAR</sequence>
<proteinExistence type="predicted"/>
<dbReference type="RefSeq" id="WP_344235430.1">
    <property type="nucleotide sequence ID" value="NZ_BAAAHH010000001.1"/>
</dbReference>
<name>A0ABP4AI17_9ACTN</name>
<protein>
    <recommendedName>
        <fullName evidence="4">Subtilisin inhibitor-like</fullName>
    </recommendedName>
</protein>
<dbReference type="Proteomes" id="UP001500665">
    <property type="component" value="Unassembled WGS sequence"/>
</dbReference>
<evidence type="ECO:0000313" key="2">
    <source>
        <dbReference type="EMBL" id="GAA0935769.1"/>
    </source>
</evidence>
<keyword evidence="3" id="KW-1185">Reference proteome</keyword>
<evidence type="ECO:0008006" key="4">
    <source>
        <dbReference type="Google" id="ProtNLM"/>
    </source>
</evidence>
<feature type="chain" id="PRO_5046023423" description="Subtilisin inhibitor-like" evidence="1">
    <location>
        <begin position="20"/>
        <end position="146"/>
    </location>
</feature>
<reference evidence="3" key="1">
    <citation type="journal article" date="2019" name="Int. J. Syst. Evol. Microbiol.">
        <title>The Global Catalogue of Microorganisms (GCM) 10K type strain sequencing project: providing services to taxonomists for standard genome sequencing and annotation.</title>
        <authorList>
            <consortium name="The Broad Institute Genomics Platform"/>
            <consortium name="The Broad Institute Genome Sequencing Center for Infectious Disease"/>
            <person name="Wu L."/>
            <person name="Ma J."/>
        </authorList>
    </citation>
    <scope>NUCLEOTIDE SEQUENCE [LARGE SCALE GENOMIC DNA]</scope>
    <source>
        <strain evidence="3">JCM 10696</strain>
    </source>
</reference>
<accession>A0ABP4AI17</accession>